<accession>A0AAD6SWI4</accession>
<gene>
    <name evidence="1" type="ORF">C8F04DRAFT_1210942</name>
</gene>
<keyword evidence="2" id="KW-1185">Reference proteome</keyword>
<name>A0AAD6SWI4_9AGAR</name>
<dbReference type="Proteomes" id="UP001218188">
    <property type="component" value="Unassembled WGS sequence"/>
</dbReference>
<comment type="caution">
    <text evidence="1">The sequence shown here is derived from an EMBL/GenBank/DDBJ whole genome shotgun (WGS) entry which is preliminary data.</text>
</comment>
<protein>
    <submittedName>
        <fullName evidence="1">Uncharacterized protein</fullName>
    </submittedName>
</protein>
<organism evidence="1 2">
    <name type="scientific">Mycena alexandri</name>
    <dbReference type="NCBI Taxonomy" id="1745969"/>
    <lineage>
        <taxon>Eukaryota</taxon>
        <taxon>Fungi</taxon>
        <taxon>Dikarya</taxon>
        <taxon>Basidiomycota</taxon>
        <taxon>Agaricomycotina</taxon>
        <taxon>Agaricomycetes</taxon>
        <taxon>Agaricomycetidae</taxon>
        <taxon>Agaricales</taxon>
        <taxon>Marasmiineae</taxon>
        <taxon>Mycenaceae</taxon>
        <taxon>Mycena</taxon>
    </lineage>
</organism>
<dbReference type="EMBL" id="JARJCM010000067">
    <property type="protein sequence ID" value="KAJ7033072.1"/>
    <property type="molecule type" value="Genomic_DNA"/>
</dbReference>
<proteinExistence type="predicted"/>
<dbReference type="Gene3D" id="3.60.130.30">
    <property type="match status" value="1"/>
</dbReference>
<dbReference type="AlphaFoldDB" id="A0AAD6SWI4"/>
<reference evidence="1" key="1">
    <citation type="submission" date="2023-03" db="EMBL/GenBank/DDBJ databases">
        <title>Massive genome expansion in bonnet fungi (Mycena s.s.) driven by repeated elements and novel gene families across ecological guilds.</title>
        <authorList>
            <consortium name="Lawrence Berkeley National Laboratory"/>
            <person name="Harder C.B."/>
            <person name="Miyauchi S."/>
            <person name="Viragh M."/>
            <person name="Kuo A."/>
            <person name="Thoen E."/>
            <person name="Andreopoulos B."/>
            <person name="Lu D."/>
            <person name="Skrede I."/>
            <person name="Drula E."/>
            <person name="Henrissat B."/>
            <person name="Morin E."/>
            <person name="Kohler A."/>
            <person name="Barry K."/>
            <person name="LaButti K."/>
            <person name="Morin E."/>
            <person name="Salamov A."/>
            <person name="Lipzen A."/>
            <person name="Mereny Z."/>
            <person name="Hegedus B."/>
            <person name="Baldrian P."/>
            <person name="Stursova M."/>
            <person name="Weitz H."/>
            <person name="Taylor A."/>
            <person name="Grigoriev I.V."/>
            <person name="Nagy L.G."/>
            <person name="Martin F."/>
            <person name="Kauserud H."/>
        </authorList>
    </citation>
    <scope>NUCLEOTIDE SEQUENCE</scope>
    <source>
        <strain evidence="1">CBHHK200</strain>
    </source>
</reference>
<evidence type="ECO:0000313" key="2">
    <source>
        <dbReference type="Proteomes" id="UP001218188"/>
    </source>
</evidence>
<sequence length="255" mass="28646">MPPRLKISKRSTAVSTPRPIFDSRGRIIAVLAGQPRNPTYAAAAHAAFRVIMDAGAEARFPADMRHHRRGLFAALNVGLSYGKGQKTPCWLNNKQYASLVDRLLDNEHVKRLACFADRAFALWAPRLYQYYVDHDKTLRIHHPLLRRPFVGSIFFCAAFNFGPNALGKFDPTAGGHLVLWDLKLVIEFPPGALILLPSATIAHSNVPVADGEERVSFTQFSAGGIFRYIDNGCQTVEELATMYYWWCPMIWTTKK</sequence>
<evidence type="ECO:0000313" key="1">
    <source>
        <dbReference type="EMBL" id="KAJ7033072.1"/>
    </source>
</evidence>